<organism evidence="2 3">
    <name type="scientific">Quercus lobata</name>
    <name type="common">Valley oak</name>
    <dbReference type="NCBI Taxonomy" id="97700"/>
    <lineage>
        <taxon>Eukaryota</taxon>
        <taxon>Viridiplantae</taxon>
        <taxon>Streptophyta</taxon>
        <taxon>Embryophyta</taxon>
        <taxon>Tracheophyta</taxon>
        <taxon>Spermatophyta</taxon>
        <taxon>Magnoliopsida</taxon>
        <taxon>eudicotyledons</taxon>
        <taxon>Gunneridae</taxon>
        <taxon>Pentapetalae</taxon>
        <taxon>rosids</taxon>
        <taxon>fabids</taxon>
        <taxon>Fagales</taxon>
        <taxon>Fagaceae</taxon>
        <taxon>Quercus</taxon>
    </lineage>
</organism>
<dbReference type="InParanoid" id="A0A7N2L3Y8"/>
<dbReference type="EMBL" id="LRBV02000003">
    <property type="status" value="NOT_ANNOTATED_CDS"/>
    <property type="molecule type" value="Genomic_DNA"/>
</dbReference>
<keyword evidence="1" id="KW-1133">Transmembrane helix</keyword>
<feature type="transmembrane region" description="Helical" evidence="1">
    <location>
        <begin position="67"/>
        <end position="84"/>
    </location>
</feature>
<evidence type="ECO:0000256" key="1">
    <source>
        <dbReference type="SAM" id="Phobius"/>
    </source>
</evidence>
<sequence>MFVSMADYTRKCKKSPSMSELLTLRPLPYAHALLFLLIISMFLGISNWRFNRMYCVKKSTLGSQMGWVVRATPLVLVIVLHFSASSEISKLKSQMTGMEVDNNNNSRNHCCWFEKGLKTWALAAFIAFLVFLAKYQHIVQKKTWFFE</sequence>
<dbReference type="AlphaFoldDB" id="A0A7N2L3Y8"/>
<reference evidence="2" key="2">
    <citation type="submission" date="2021-01" db="UniProtKB">
        <authorList>
            <consortium name="EnsemblPlants"/>
        </authorList>
    </citation>
    <scope>IDENTIFICATION</scope>
</reference>
<accession>A0A7N2L3Y8</accession>
<name>A0A7N2L3Y8_QUELO</name>
<proteinExistence type="predicted"/>
<evidence type="ECO:0000313" key="3">
    <source>
        <dbReference type="Proteomes" id="UP000594261"/>
    </source>
</evidence>
<dbReference type="PANTHER" id="PTHR33306">
    <property type="entry name" value="EXPRESSED PROTEIN-RELATED-RELATED"/>
    <property type="match status" value="1"/>
</dbReference>
<feature type="transmembrane region" description="Helical" evidence="1">
    <location>
        <begin position="27"/>
        <end position="46"/>
    </location>
</feature>
<dbReference type="Proteomes" id="UP000594261">
    <property type="component" value="Chromosome 3"/>
</dbReference>
<keyword evidence="1" id="KW-0472">Membrane</keyword>
<keyword evidence="1" id="KW-0812">Transmembrane</keyword>
<evidence type="ECO:0000313" key="2">
    <source>
        <dbReference type="EnsemblPlants" id="QL03p001059:mrna:CDS:1"/>
    </source>
</evidence>
<feature type="transmembrane region" description="Helical" evidence="1">
    <location>
        <begin position="117"/>
        <end position="135"/>
    </location>
</feature>
<dbReference type="PANTHER" id="PTHR33306:SF7">
    <property type="entry name" value="EXPRESSED PROTEIN"/>
    <property type="match status" value="1"/>
</dbReference>
<reference evidence="2 3" key="1">
    <citation type="journal article" date="2016" name="G3 (Bethesda)">
        <title>First Draft Assembly and Annotation of the Genome of a California Endemic Oak Quercus lobata Nee (Fagaceae).</title>
        <authorList>
            <person name="Sork V.L."/>
            <person name="Fitz-Gibbon S.T."/>
            <person name="Puiu D."/>
            <person name="Crepeau M."/>
            <person name="Gugger P.F."/>
            <person name="Sherman R."/>
            <person name="Stevens K."/>
            <person name="Langley C.H."/>
            <person name="Pellegrini M."/>
            <person name="Salzberg S.L."/>
        </authorList>
    </citation>
    <scope>NUCLEOTIDE SEQUENCE [LARGE SCALE GENOMIC DNA]</scope>
    <source>
        <strain evidence="2 3">cv. SW786</strain>
    </source>
</reference>
<dbReference type="Gramene" id="QL03p001059:mrna">
    <property type="protein sequence ID" value="QL03p001059:mrna:CDS:1"/>
    <property type="gene ID" value="QL03p001059"/>
</dbReference>
<keyword evidence="3" id="KW-1185">Reference proteome</keyword>
<protein>
    <submittedName>
        <fullName evidence="2">Uncharacterized protein</fullName>
    </submittedName>
</protein>
<dbReference type="EnsemblPlants" id="QL03p001059:mrna">
    <property type="protein sequence ID" value="QL03p001059:mrna:CDS:1"/>
    <property type="gene ID" value="QL03p001059"/>
</dbReference>